<dbReference type="KEGG" id="mic:Mic7113_3659"/>
<dbReference type="Pfam" id="PF00043">
    <property type="entry name" value="GST_C"/>
    <property type="match status" value="1"/>
</dbReference>
<evidence type="ECO:0000313" key="3">
    <source>
        <dbReference type="EMBL" id="AFZ19381.1"/>
    </source>
</evidence>
<dbReference type="InterPro" id="IPR040079">
    <property type="entry name" value="Glutathione_S-Trfase"/>
</dbReference>
<dbReference type="GO" id="GO:0016740">
    <property type="term" value="F:transferase activity"/>
    <property type="evidence" value="ECO:0007669"/>
    <property type="project" value="UniProtKB-KW"/>
</dbReference>
<dbReference type="InterPro" id="IPR036249">
    <property type="entry name" value="Thioredoxin-like_sf"/>
</dbReference>
<keyword evidence="4" id="KW-1185">Reference proteome</keyword>
<dbReference type="CDD" id="cd00299">
    <property type="entry name" value="GST_C_family"/>
    <property type="match status" value="1"/>
</dbReference>
<feature type="domain" description="GST N-terminal" evidence="1">
    <location>
        <begin position="1"/>
        <end position="80"/>
    </location>
</feature>
<gene>
    <name evidence="3" type="ORF">Mic7113_3659</name>
</gene>
<evidence type="ECO:0000313" key="4">
    <source>
        <dbReference type="Proteomes" id="UP000010471"/>
    </source>
</evidence>
<dbReference type="Proteomes" id="UP000010471">
    <property type="component" value="Chromosome"/>
</dbReference>
<dbReference type="PROSITE" id="PS50404">
    <property type="entry name" value="GST_NTER"/>
    <property type="match status" value="1"/>
</dbReference>
<dbReference type="InterPro" id="IPR004045">
    <property type="entry name" value="Glutathione_S-Trfase_N"/>
</dbReference>
<dbReference type="CDD" id="cd00570">
    <property type="entry name" value="GST_N_family"/>
    <property type="match status" value="1"/>
</dbReference>
<dbReference type="PANTHER" id="PTHR44051:SF8">
    <property type="entry name" value="GLUTATHIONE S-TRANSFERASE GSTA"/>
    <property type="match status" value="1"/>
</dbReference>
<dbReference type="PROSITE" id="PS50405">
    <property type="entry name" value="GST_CTER"/>
    <property type="match status" value="1"/>
</dbReference>
<dbReference type="InterPro" id="IPR010987">
    <property type="entry name" value="Glutathione-S-Trfase_C-like"/>
</dbReference>
<evidence type="ECO:0000259" key="1">
    <source>
        <dbReference type="PROSITE" id="PS50404"/>
    </source>
</evidence>
<dbReference type="eggNOG" id="COG0625">
    <property type="taxonomic scope" value="Bacteria"/>
</dbReference>
<dbReference type="InterPro" id="IPR004046">
    <property type="entry name" value="GST_C"/>
</dbReference>
<dbReference type="SUPFAM" id="SSF52833">
    <property type="entry name" value="Thioredoxin-like"/>
    <property type="match status" value="1"/>
</dbReference>
<dbReference type="SUPFAM" id="SSF47616">
    <property type="entry name" value="GST C-terminal domain-like"/>
    <property type="match status" value="1"/>
</dbReference>
<sequence>MLKLYHIPLSANSRRVWITLLEKGLPFEEIVLKLDGDQYQSEFLEISPFHHIPVLVDDGFRVVESLAILDYLEAKYPTPSLMPTDTKAIATVRMVELVTINELLPPTIRLTSQALGVLENAPQKVEKAHQQVLTVLDFFESLLGDSPYFASEFLTLGDIAAGTVVPQLPSIGVSLDDYPKLKAWCDRLMARDSWQKTQPSPEAIATSLPQIKALMKAYLM</sequence>
<evidence type="ECO:0000259" key="2">
    <source>
        <dbReference type="PROSITE" id="PS50405"/>
    </source>
</evidence>
<dbReference type="RefSeq" id="WP_015183522.1">
    <property type="nucleotide sequence ID" value="NC_019738.1"/>
</dbReference>
<dbReference type="SFLD" id="SFLDG00358">
    <property type="entry name" value="Main_(cytGST)"/>
    <property type="match status" value="1"/>
</dbReference>
<dbReference type="Pfam" id="PF13417">
    <property type="entry name" value="GST_N_3"/>
    <property type="match status" value="1"/>
</dbReference>
<feature type="domain" description="GST C-terminal" evidence="2">
    <location>
        <begin position="85"/>
        <end position="208"/>
    </location>
</feature>
<dbReference type="InterPro" id="IPR036282">
    <property type="entry name" value="Glutathione-S-Trfase_C_sf"/>
</dbReference>
<dbReference type="PANTHER" id="PTHR44051">
    <property type="entry name" value="GLUTATHIONE S-TRANSFERASE-RELATED"/>
    <property type="match status" value="1"/>
</dbReference>
<accession>K9WHU2</accession>
<dbReference type="OrthoDB" id="465590at2"/>
<dbReference type="AlphaFoldDB" id="K9WHU2"/>
<protein>
    <submittedName>
        <fullName evidence="3">Glutathione S-transferase</fullName>
    </submittedName>
</protein>
<reference evidence="3 4" key="1">
    <citation type="submission" date="2012-06" db="EMBL/GenBank/DDBJ databases">
        <title>Finished chromosome of genome of Microcoleus sp. PCC 7113.</title>
        <authorList>
            <consortium name="US DOE Joint Genome Institute"/>
            <person name="Gugger M."/>
            <person name="Coursin T."/>
            <person name="Rippka R."/>
            <person name="Tandeau De Marsac N."/>
            <person name="Huntemann M."/>
            <person name="Wei C.-L."/>
            <person name="Han J."/>
            <person name="Detter J.C."/>
            <person name="Han C."/>
            <person name="Tapia R."/>
            <person name="Chen A."/>
            <person name="Kyrpides N."/>
            <person name="Mavromatis K."/>
            <person name="Markowitz V."/>
            <person name="Szeto E."/>
            <person name="Ivanova N."/>
            <person name="Pagani I."/>
            <person name="Pati A."/>
            <person name="Goodwin L."/>
            <person name="Nordberg H.P."/>
            <person name="Cantor M.N."/>
            <person name="Hua S.X."/>
            <person name="Woyke T."/>
            <person name="Kerfeld C.A."/>
        </authorList>
    </citation>
    <scope>NUCLEOTIDE SEQUENCE [LARGE SCALE GENOMIC DNA]</scope>
    <source>
        <strain evidence="3 4">PCC 7113</strain>
    </source>
</reference>
<organism evidence="3 4">
    <name type="scientific">Allocoleopsis franciscana PCC 7113</name>
    <dbReference type="NCBI Taxonomy" id="1173027"/>
    <lineage>
        <taxon>Bacteria</taxon>
        <taxon>Bacillati</taxon>
        <taxon>Cyanobacteriota</taxon>
        <taxon>Cyanophyceae</taxon>
        <taxon>Coleofasciculales</taxon>
        <taxon>Coleofasciculaceae</taxon>
        <taxon>Allocoleopsis</taxon>
        <taxon>Allocoleopsis franciscana</taxon>
    </lineage>
</organism>
<dbReference type="PATRIC" id="fig|1173027.3.peg.4021"/>
<dbReference type="SFLD" id="SFLDS00019">
    <property type="entry name" value="Glutathione_Transferase_(cytos"/>
    <property type="match status" value="1"/>
</dbReference>
<name>K9WHU2_9CYAN</name>
<dbReference type="Gene3D" id="3.40.30.10">
    <property type="entry name" value="Glutaredoxin"/>
    <property type="match status" value="1"/>
</dbReference>
<dbReference type="STRING" id="1173027.Mic7113_3659"/>
<dbReference type="EMBL" id="CP003630">
    <property type="protein sequence ID" value="AFZ19381.1"/>
    <property type="molecule type" value="Genomic_DNA"/>
</dbReference>
<proteinExistence type="predicted"/>
<dbReference type="HOGENOM" id="CLU_011226_6_3_3"/>
<keyword evidence="3" id="KW-0808">Transferase</keyword>
<dbReference type="Gene3D" id="1.20.1050.10">
    <property type="match status" value="1"/>
</dbReference>